<keyword evidence="6" id="KW-1185">Reference proteome</keyword>
<name>A0A2N8L0P4_9BURK</name>
<evidence type="ECO:0000313" key="5">
    <source>
        <dbReference type="EMBL" id="PND39255.1"/>
    </source>
</evidence>
<feature type="chain" id="PRO_5014705444" description="N-acetyltransferase domain-containing protein" evidence="3">
    <location>
        <begin position="30"/>
        <end position="224"/>
    </location>
</feature>
<evidence type="ECO:0000256" key="2">
    <source>
        <dbReference type="ARBA" id="ARBA00023315"/>
    </source>
</evidence>
<feature type="domain" description="N-acetyltransferase" evidence="4">
    <location>
        <begin position="83"/>
        <end position="223"/>
    </location>
</feature>
<dbReference type="PANTHER" id="PTHR43877:SF2">
    <property type="entry name" value="AMINOALKYLPHOSPHONATE N-ACETYLTRANSFERASE-RELATED"/>
    <property type="match status" value="1"/>
</dbReference>
<organism evidence="5 6">
    <name type="scientific">Kinneretia aquatilis</name>
    <dbReference type="NCBI Taxonomy" id="2070761"/>
    <lineage>
        <taxon>Bacteria</taxon>
        <taxon>Pseudomonadati</taxon>
        <taxon>Pseudomonadota</taxon>
        <taxon>Betaproteobacteria</taxon>
        <taxon>Burkholderiales</taxon>
        <taxon>Sphaerotilaceae</taxon>
        <taxon>Roseateles</taxon>
    </lineage>
</organism>
<keyword evidence="2" id="KW-0012">Acyltransferase</keyword>
<dbReference type="Gene3D" id="3.40.630.30">
    <property type="match status" value="1"/>
</dbReference>
<evidence type="ECO:0000256" key="3">
    <source>
        <dbReference type="SAM" id="SignalP"/>
    </source>
</evidence>
<evidence type="ECO:0000313" key="6">
    <source>
        <dbReference type="Proteomes" id="UP000235916"/>
    </source>
</evidence>
<evidence type="ECO:0000259" key="4">
    <source>
        <dbReference type="PROSITE" id="PS51186"/>
    </source>
</evidence>
<protein>
    <recommendedName>
        <fullName evidence="4">N-acetyltransferase domain-containing protein</fullName>
    </recommendedName>
</protein>
<dbReference type="OrthoDB" id="9803233at2"/>
<keyword evidence="3" id="KW-0732">Signal</keyword>
<gene>
    <name evidence="5" type="ORF">C1O66_18125</name>
</gene>
<dbReference type="SUPFAM" id="SSF55729">
    <property type="entry name" value="Acyl-CoA N-acyltransferases (Nat)"/>
    <property type="match status" value="1"/>
</dbReference>
<dbReference type="Proteomes" id="UP000235916">
    <property type="component" value="Unassembled WGS sequence"/>
</dbReference>
<dbReference type="Pfam" id="PF00583">
    <property type="entry name" value="Acetyltransf_1"/>
    <property type="match status" value="1"/>
</dbReference>
<feature type="signal peptide" evidence="3">
    <location>
        <begin position="1"/>
        <end position="29"/>
    </location>
</feature>
<dbReference type="EMBL" id="POSP01000003">
    <property type="protein sequence ID" value="PND39255.1"/>
    <property type="molecule type" value="Genomic_DNA"/>
</dbReference>
<dbReference type="PANTHER" id="PTHR43877">
    <property type="entry name" value="AMINOALKYLPHOSPHONATE N-ACETYLTRANSFERASE-RELATED-RELATED"/>
    <property type="match status" value="1"/>
</dbReference>
<dbReference type="InterPro" id="IPR050832">
    <property type="entry name" value="Bact_Acetyltransf"/>
</dbReference>
<dbReference type="GO" id="GO:0016747">
    <property type="term" value="F:acyltransferase activity, transferring groups other than amino-acyl groups"/>
    <property type="evidence" value="ECO:0007669"/>
    <property type="project" value="InterPro"/>
</dbReference>
<accession>A0A2N8L0P4</accession>
<dbReference type="CDD" id="cd04301">
    <property type="entry name" value="NAT_SF"/>
    <property type="match status" value="1"/>
</dbReference>
<dbReference type="InterPro" id="IPR016181">
    <property type="entry name" value="Acyl_CoA_acyltransferase"/>
</dbReference>
<sequence>MPRLATARSALPVLGAMPLRMAFVSAAPAARVSPEARPMNFHSLGSSQIWVARAGDPPPRSAIRSPAGQLQGLSLLRETVDQPQLRALFEQFEAEARQLSPAGRAACAPDLALLRSPQARVLALRDAQARVLACAALLLHDEWAELQLLMVQPRWRGRGLGEMLLQALEREALRAGQPLLRLQVGVRQRSAQRLFERLGFARCGPFGAHRAEPFALFMEKLAGD</sequence>
<dbReference type="RefSeq" id="WP_102769173.1">
    <property type="nucleotide sequence ID" value="NZ_POSP01000003.1"/>
</dbReference>
<dbReference type="AlphaFoldDB" id="A0A2N8L0P4"/>
<proteinExistence type="predicted"/>
<dbReference type="PROSITE" id="PS51186">
    <property type="entry name" value="GNAT"/>
    <property type="match status" value="1"/>
</dbReference>
<comment type="caution">
    <text evidence="5">The sequence shown here is derived from an EMBL/GenBank/DDBJ whole genome shotgun (WGS) entry which is preliminary data.</text>
</comment>
<evidence type="ECO:0000256" key="1">
    <source>
        <dbReference type="ARBA" id="ARBA00022679"/>
    </source>
</evidence>
<keyword evidence="1" id="KW-0808">Transferase</keyword>
<reference evidence="5 6" key="1">
    <citation type="submission" date="2018-01" db="EMBL/GenBank/DDBJ databases">
        <title>Draft genome sequence of Paucibacter aquatile CR182 isolated from freshwater of the Nakdong River.</title>
        <authorList>
            <person name="Choi A."/>
            <person name="Chung E.J."/>
        </authorList>
    </citation>
    <scope>NUCLEOTIDE SEQUENCE [LARGE SCALE GENOMIC DNA]</scope>
    <source>
        <strain evidence="5 6">CR182</strain>
    </source>
</reference>
<dbReference type="InterPro" id="IPR000182">
    <property type="entry name" value="GNAT_dom"/>
</dbReference>